<accession>A0A0H3FKJ6</accession>
<evidence type="ECO:0000313" key="3">
    <source>
        <dbReference type="Proteomes" id="UP000007257"/>
    </source>
</evidence>
<dbReference type="HOGENOM" id="CLU_986497_0_0_6"/>
<dbReference type="eggNOG" id="ENOG5030I5E">
    <property type="taxonomic scope" value="Bacteria"/>
</dbReference>
<reference evidence="3" key="1">
    <citation type="submission" date="2011-01" db="EMBL/GenBank/DDBJ databases">
        <title>Complete sequence of chromosome of Rahnella sp. Y9602.</title>
        <authorList>
            <consortium name="US DOE Joint Genome Institute"/>
            <person name="Lucas S."/>
            <person name="Copeland A."/>
            <person name="Lapidus A."/>
            <person name="Cheng J.-F."/>
            <person name="Goodwin L."/>
            <person name="Pitluck S."/>
            <person name="Lu M."/>
            <person name="Detter J.C."/>
            <person name="Han C."/>
            <person name="Tapia R."/>
            <person name="Land M."/>
            <person name="Hauser L."/>
            <person name="Kyrpides N."/>
            <person name="Ivanova N."/>
            <person name="Ovchinnikova G."/>
            <person name="Pagani I."/>
            <person name="Sobecky P.A."/>
            <person name="Martinez R.J."/>
            <person name="Woyke T."/>
        </authorList>
    </citation>
    <scope>NUCLEOTIDE SEQUENCE [LARGE SCALE GENOMIC DNA]</scope>
    <source>
        <strain evidence="3">Y9602</strain>
    </source>
</reference>
<dbReference type="KEGG" id="rah:Rahaq_3942"/>
<dbReference type="EMBL" id="CP002505">
    <property type="protein sequence ID" value="ADW75531.1"/>
    <property type="molecule type" value="Genomic_DNA"/>
</dbReference>
<reference evidence="2 3" key="2">
    <citation type="journal article" date="2012" name="J. Bacteriol.">
        <title>Complete Genome Sequence of Rahnella sp. Strain Y9602, a Gammaproteobacterium Isolate from Metal- and Radionuclide-Contaminated Soil.</title>
        <authorList>
            <person name="Martinez R.J."/>
            <person name="Bruce D."/>
            <person name="Detter C."/>
            <person name="Goodwin L.A."/>
            <person name="Han J."/>
            <person name="Han C.S."/>
            <person name="Held B."/>
            <person name="Land M.L."/>
            <person name="Mikhailova N."/>
            <person name="Nolan M."/>
            <person name="Pennacchio L."/>
            <person name="Pitluck S."/>
            <person name="Tapia R."/>
            <person name="Woyke T."/>
            <person name="Sobecky P.A."/>
        </authorList>
    </citation>
    <scope>NUCLEOTIDE SEQUENCE [LARGE SCALE GENOMIC DNA]</scope>
    <source>
        <strain evidence="2 3">Y9602</strain>
    </source>
</reference>
<sequence precursor="true">MIKGLKLQKNSQPLSRNIKVAIAVVVLLLLVAGGVTVWYFYAYKPAQVKEDVRRREEQQLANDIKTVEKYYLKSLTGGSITQFTKLASEISKSQNILAEFNYTNETFVCDPQSCSFSYQLNKGNVFNIAQKNFWGENYTAIFSDDSVNFSGIQSGLSDNPLLSAYKNKADISAPFCGDLLNYLYSYNSISGIQQTLKIVSLPGSPVQTNENKIAKKGRGKYYGLNTMNWEMEIPKTSKNGIDVLYVASILERQAFRDAFIIQKIDSVKDNKISGVMVCKIGN</sequence>
<protein>
    <submittedName>
        <fullName evidence="2">Uncharacterized protein</fullName>
    </submittedName>
</protein>
<evidence type="ECO:0000313" key="2">
    <source>
        <dbReference type="EMBL" id="ADW75531.1"/>
    </source>
</evidence>
<dbReference type="OrthoDB" id="6507005at2"/>
<feature type="transmembrane region" description="Helical" evidence="1">
    <location>
        <begin position="20"/>
        <end position="41"/>
    </location>
</feature>
<evidence type="ECO:0000256" key="1">
    <source>
        <dbReference type="SAM" id="Phobius"/>
    </source>
</evidence>
<keyword evidence="1" id="KW-0812">Transmembrane</keyword>
<dbReference type="AlphaFoldDB" id="A0A0H3FKJ6"/>
<name>A0A0H3FKJ6_RAHSY</name>
<keyword evidence="1" id="KW-0472">Membrane</keyword>
<organism evidence="2 3">
    <name type="scientific">Rahnella sp. (strain Y9602)</name>
    <dbReference type="NCBI Taxonomy" id="2703885"/>
    <lineage>
        <taxon>Bacteria</taxon>
        <taxon>Pseudomonadati</taxon>
        <taxon>Pseudomonadota</taxon>
        <taxon>Gammaproteobacteria</taxon>
        <taxon>Enterobacterales</taxon>
        <taxon>Yersiniaceae</taxon>
        <taxon>Rahnella</taxon>
    </lineage>
</organism>
<dbReference type="RefSeq" id="WP_013577220.1">
    <property type="nucleotide sequence ID" value="NC_015061.1"/>
</dbReference>
<dbReference type="Proteomes" id="UP000007257">
    <property type="component" value="Chromosome"/>
</dbReference>
<proteinExistence type="predicted"/>
<keyword evidence="1" id="KW-1133">Transmembrane helix</keyword>
<gene>
    <name evidence="2" type="ordered locus">Rahaq_3942</name>
</gene>